<gene>
    <name evidence="2" type="ORF">F0A16_20470</name>
</gene>
<evidence type="ECO:0000313" key="2">
    <source>
        <dbReference type="EMBL" id="KAA0015467.1"/>
    </source>
</evidence>
<dbReference type="EMBL" id="VTPX01000021">
    <property type="protein sequence ID" value="KAA0015467.1"/>
    <property type="molecule type" value="Genomic_DNA"/>
</dbReference>
<organism evidence="2 3">
    <name type="scientific">Salinicola corii</name>
    <dbReference type="NCBI Taxonomy" id="2606937"/>
    <lineage>
        <taxon>Bacteria</taxon>
        <taxon>Pseudomonadati</taxon>
        <taxon>Pseudomonadota</taxon>
        <taxon>Gammaproteobacteria</taxon>
        <taxon>Oceanospirillales</taxon>
        <taxon>Halomonadaceae</taxon>
        <taxon>Salinicola</taxon>
    </lineage>
</organism>
<evidence type="ECO:0000256" key="1">
    <source>
        <dbReference type="SAM" id="MobiDB-lite"/>
    </source>
</evidence>
<proteinExistence type="predicted"/>
<feature type="compositionally biased region" description="Basic and acidic residues" evidence="1">
    <location>
        <begin position="258"/>
        <end position="269"/>
    </location>
</feature>
<accession>A0A640WA73</accession>
<reference evidence="2 3" key="1">
    <citation type="submission" date="2019-08" db="EMBL/GenBank/DDBJ databases">
        <title>Bioinformatics analysis of the strain L3 and L5.</title>
        <authorList>
            <person name="Li X."/>
        </authorList>
    </citation>
    <scope>NUCLEOTIDE SEQUENCE [LARGE SCALE GENOMIC DNA]</scope>
    <source>
        <strain evidence="2 3">L3</strain>
    </source>
</reference>
<feature type="region of interest" description="Disordered" evidence="1">
    <location>
        <begin position="78"/>
        <end position="97"/>
    </location>
</feature>
<sequence length="324" mass="36642">MGSAGHMPHFALRWGKAAYPYPGKFWGTGNRCGHDPQKGEFERFNKPTTQRELPKAQQKLLELVQRYYESPAMLPTLSNLNGRRNLDGNPRSNRSEARAAESLVLSAIIQHLEFASLRVGTPKPDGTFKPRSCGELAKVAGLLDPKCDPSYPQPSERFWRAWRRLKLAGAFTVHQIAEKRPDGSMRARPAIKHINQDFLVALGIGYSKLKELRDWASRSLKRAKKRFAEQFPGEGDAKKARANLVTGKIAGGGGRSYMPKDRRGPRDTPDVNPSKQRQREYSQEVLRWTAEVSANNPNASPREVRELVNKKYPPYQVWLAQQNE</sequence>
<dbReference type="RefSeq" id="WP_187776094.1">
    <property type="nucleotide sequence ID" value="NZ_VTPX01000021.1"/>
</dbReference>
<comment type="caution">
    <text evidence="2">The sequence shown here is derived from an EMBL/GenBank/DDBJ whole genome shotgun (WGS) entry which is preliminary data.</text>
</comment>
<feature type="region of interest" description="Disordered" evidence="1">
    <location>
        <begin position="246"/>
        <end position="282"/>
    </location>
</feature>
<dbReference type="AlphaFoldDB" id="A0A640WA73"/>
<keyword evidence="3" id="KW-1185">Reference proteome</keyword>
<name>A0A640WA73_9GAMM</name>
<evidence type="ECO:0000313" key="3">
    <source>
        <dbReference type="Proteomes" id="UP000466024"/>
    </source>
</evidence>
<dbReference type="Proteomes" id="UP000466024">
    <property type="component" value="Unassembled WGS sequence"/>
</dbReference>
<protein>
    <submittedName>
        <fullName evidence="2">Plasmid replication protein repA</fullName>
    </submittedName>
</protein>